<accession>A0ACC2P2P0</accession>
<evidence type="ECO:0000313" key="2">
    <source>
        <dbReference type="Proteomes" id="UP001239111"/>
    </source>
</evidence>
<dbReference type="EMBL" id="CM056742">
    <property type="protein sequence ID" value="KAJ8677738.1"/>
    <property type="molecule type" value="Genomic_DNA"/>
</dbReference>
<keyword evidence="2" id="KW-1185">Reference proteome</keyword>
<comment type="caution">
    <text evidence="1">The sequence shown here is derived from an EMBL/GenBank/DDBJ whole genome shotgun (WGS) entry which is preliminary data.</text>
</comment>
<protein>
    <submittedName>
        <fullName evidence="1">Uncharacterized protein</fullName>
    </submittedName>
</protein>
<name>A0ACC2P2P0_9HYME</name>
<sequence length="178" mass="20052">MEHNGIWLIVREPNEIGRNETYWWRVNRPGTSKNRARWLLVDCAGTDREPEEIEPDGCWLVVRKPSGNQQESSSIAAVRSRGNCLGTSENQQESSPITTVRLRGNRLGTKGNQARLSLVGFTRTFREPEKIEPDDFSIVVREPPENRRKSSPMVSRSLCGNRMKTSRVEPDGSSVGCA</sequence>
<dbReference type="Proteomes" id="UP001239111">
    <property type="component" value="Chromosome 2"/>
</dbReference>
<proteinExistence type="predicted"/>
<evidence type="ECO:0000313" key="1">
    <source>
        <dbReference type="EMBL" id="KAJ8677738.1"/>
    </source>
</evidence>
<organism evidence="1 2">
    <name type="scientific">Eretmocerus hayati</name>
    <dbReference type="NCBI Taxonomy" id="131215"/>
    <lineage>
        <taxon>Eukaryota</taxon>
        <taxon>Metazoa</taxon>
        <taxon>Ecdysozoa</taxon>
        <taxon>Arthropoda</taxon>
        <taxon>Hexapoda</taxon>
        <taxon>Insecta</taxon>
        <taxon>Pterygota</taxon>
        <taxon>Neoptera</taxon>
        <taxon>Endopterygota</taxon>
        <taxon>Hymenoptera</taxon>
        <taxon>Apocrita</taxon>
        <taxon>Proctotrupomorpha</taxon>
        <taxon>Chalcidoidea</taxon>
        <taxon>Aphelinidae</taxon>
        <taxon>Aphelininae</taxon>
        <taxon>Eretmocerus</taxon>
    </lineage>
</organism>
<gene>
    <name evidence="1" type="ORF">QAD02_013525</name>
</gene>
<reference evidence="1" key="1">
    <citation type="submission" date="2023-04" db="EMBL/GenBank/DDBJ databases">
        <title>A chromosome-level genome assembly of the parasitoid wasp Eretmocerus hayati.</title>
        <authorList>
            <person name="Zhong Y."/>
            <person name="Liu S."/>
            <person name="Liu Y."/>
        </authorList>
    </citation>
    <scope>NUCLEOTIDE SEQUENCE</scope>
    <source>
        <strain evidence="1">ZJU_SS_LIU_2023</strain>
    </source>
</reference>